<dbReference type="SUPFAM" id="SSF53067">
    <property type="entry name" value="Actin-like ATPase domain"/>
    <property type="match status" value="2"/>
</dbReference>
<dbReference type="STRING" id="4909.A0A099P2P6"/>
<dbReference type="EMBL" id="CP028774">
    <property type="protein sequence ID" value="AWU75930.1"/>
    <property type="molecule type" value="Genomic_DNA"/>
</dbReference>
<dbReference type="EMBL" id="JQFK01000010">
    <property type="protein sequence ID" value="KGK39298.1"/>
    <property type="molecule type" value="Genomic_DNA"/>
</dbReference>
<dbReference type="CDD" id="cd07782">
    <property type="entry name" value="ASKHA_NBD_FGGY_D-RBK"/>
    <property type="match status" value="1"/>
</dbReference>
<evidence type="ECO:0000256" key="1">
    <source>
        <dbReference type="ARBA" id="ARBA00009156"/>
    </source>
</evidence>
<feature type="region of interest" description="Disordered" evidence="4">
    <location>
        <begin position="595"/>
        <end position="618"/>
    </location>
</feature>
<feature type="domain" description="Carbohydrate kinase FGGY N-terminal" evidence="5">
    <location>
        <begin position="5"/>
        <end position="273"/>
    </location>
</feature>
<dbReference type="Gene3D" id="1.20.58.2240">
    <property type="match status" value="1"/>
</dbReference>
<evidence type="ECO:0000256" key="3">
    <source>
        <dbReference type="ARBA" id="ARBA00022777"/>
    </source>
</evidence>
<reference evidence="10" key="1">
    <citation type="journal article" date="2014" name="Microb. Cell Fact.">
        <title>Exploiting Issatchenkia orientalis SD108 for succinic acid production.</title>
        <authorList>
            <person name="Xiao H."/>
            <person name="Shao Z."/>
            <person name="Jiang Y."/>
            <person name="Dole S."/>
            <person name="Zhao H."/>
        </authorList>
    </citation>
    <scope>NUCLEOTIDE SEQUENCE [LARGE SCALE GENOMIC DNA]</scope>
    <source>
        <strain evidence="10">SD108</strain>
    </source>
</reference>
<evidence type="ECO:0000259" key="5">
    <source>
        <dbReference type="Pfam" id="PF00370"/>
    </source>
</evidence>
<reference evidence="11" key="3">
    <citation type="journal article" date="2017" name="Genome Announc.">
        <title>Genome sequences of Cyberlindnera fabianii 65, Pichia kudriavzevii 129, and Saccharomyces cerevisiae 131 isolated from fermented masau fruits in Zimbabwe.</title>
        <authorList>
            <person name="van Rijswijck I.M.H."/>
            <person name="Derks M.F.L."/>
            <person name="Abee T."/>
            <person name="de Ridder D."/>
            <person name="Smid E.J."/>
        </authorList>
    </citation>
    <scope>NUCLEOTIDE SEQUENCE [LARGE SCALE GENOMIC DNA]</scope>
    <source>
        <strain evidence="11">129</strain>
    </source>
</reference>
<dbReference type="Gene3D" id="3.30.420.40">
    <property type="match status" value="1"/>
</dbReference>
<evidence type="ECO:0000313" key="7">
    <source>
        <dbReference type="EMBL" id="AWU75930.1"/>
    </source>
</evidence>
<dbReference type="GO" id="GO:0019150">
    <property type="term" value="F:D-ribulokinase activity"/>
    <property type="evidence" value="ECO:0007669"/>
    <property type="project" value="TreeGrafter"/>
</dbReference>
<keyword evidence="2" id="KW-0808">Transferase</keyword>
<dbReference type="GO" id="GO:0005737">
    <property type="term" value="C:cytoplasm"/>
    <property type="evidence" value="ECO:0007669"/>
    <property type="project" value="TreeGrafter"/>
</dbReference>
<evidence type="ECO:0000256" key="2">
    <source>
        <dbReference type="ARBA" id="ARBA00022679"/>
    </source>
</evidence>
<evidence type="ECO:0000313" key="12">
    <source>
        <dbReference type="Proteomes" id="UP000249293"/>
    </source>
</evidence>
<dbReference type="InterPro" id="IPR018484">
    <property type="entry name" value="FGGY_N"/>
</dbReference>
<keyword evidence="3 9" id="KW-0418">Kinase</keyword>
<feature type="compositionally biased region" description="Polar residues" evidence="4">
    <location>
        <begin position="595"/>
        <end position="605"/>
    </location>
</feature>
<gene>
    <name evidence="9" type="ORF">BOH78_0661</name>
    <name evidence="7" type="ORF">C5L36_0B11620</name>
    <name evidence="8" type="ORF">JL09_g1591</name>
</gene>
<evidence type="ECO:0000313" key="8">
    <source>
        <dbReference type="EMBL" id="KGK39298.1"/>
    </source>
</evidence>
<dbReference type="InterPro" id="IPR018485">
    <property type="entry name" value="FGGY_C"/>
</dbReference>
<feature type="domain" description="Carbohydrate kinase FGGY C-terminal" evidence="6">
    <location>
        <begin position="304"/>
        <end position="516"/>
    </location>
</feature>
<dbReference type="PANTHER" id="PTHR43435:SF4">
    <property type="entry name" value="FGGY CARBOHYDRATE KINASE DOMAIN-CONTAINING PROTEIN"/>
    <property type="match status" value="1"/>
</dbReference>
<dbReference type="GO" id="GO:0019321">
    <property type="term" value="P:pentose metabolic process"/>
    <property type="evidence" value="ECO:0007669"/>
    <property type="project" value="TreeGrafter"/>
</dbReference>
<dbReference type="Proteomes" id="UP000249293">
    <property type="component" value="Chromosome 2"/>
</dbReference>
<dbReference type="Proteomes" id="UP000189274">
    <property type="component" value="Unassembled WGS sequence"/>
</dbReference>
<dbReference type="Pfam" id="PF02782">
    <property type="entry name" value="FGGY_C"/>
    <property type="match status" value="1"/>
</dbReference>
<dbReference type="VEuPathDB" id="FungiDB:C5L36_0B11620"/>
<evidence type="ECO:0000259" key="6">
    <source>
        <dbReference type="Pfam" id="PF02782"/>
    </source>
</evidence>
<accession>A0A099P2P6</accession>
<protein>
    <submittedName>
        <fullName evidence="9">FGGY carbohydrate kinase domain-containing protein</fullName>
    </submittedName>
</protein>
<proteinExistence type="inferred from homology"/>
<name>A0A099P2P6_PICKU</name>
<evidence type="ECO:0000256" key="4">
    <source>
        <dbReference type="SAM" id="MobiDB-lite"/>
    </source>
</evidence>
<sequence>MSEVYYAGVDVGTGSARAVIIDSKGSILGLSERPITRHELKENHITQSSTEIWDAICYCVKSAISQSGVDHYKILGIGFDATCSLVAINEKTNDPMPVGPDFTNPLENIMLWMDHRADLETDEINATGDECLKYVGGKMSIEMELPKMKWLKNNMPNGMFNDTKFYDLADFLTMKATGKETRSFCSVVCKQGYIPQGITNRNGWSREFLENIDLPELAANNFSKLGGIDGLNGNYLTAGETIGPLSLLAAKSLGLTTNCFVGSGVIDAYSGWMGTVAAPTNLPIPSLVDQDHGKNGLGKGTGRLAAVAGTSTCHICIEEKEILVPGVWGPYRDVIGKGYWAAEGGQSMTGALLAHVLSTHPASAELGVLAESSSLSKFEFLNSRLENLRVLRKERSVVSLAKNIFFYGDFHGNRSPIADPNMRASIIGQSMDVSLDSLAVEYLAACEFIGQQTRQIVERMEESGHSIKAIFMSGGQCRNGLLMRLLADCTGLPIVIPRYIDASVVFGTAMLGAVAAEDAIKELETRKNQTPQFGNNNLGIKKGSRVADVFKQDSLPPSPYTAPTATVSVTSISNLNSSASGSGFPFPLTELNVNTSSGRSGSADKTFQDPKYRGSVSEESGDEFITFDSKTRAQEVVTDRLRTSSPIGYNPKGIGLPPEVAKGETAADKLWRVMCKLSSTGNVIFPSDSSHPDRKLLKTKYSIFLDQIATQQKYREMVASTEKAIENYLNF</sequence>
<dbReference type="NCBIfam" id="TIGR01315">
    <property type="entry name" value="5C_CHO_kinase"/>
    <property type="match status" value="1"/>
</dbReference>
<evidence type="ECO:0000313" key="11">
    <source>
        <dbReference type="Proteomes" id="UP000189274"/>
    </source>
</evidence>
<reference evidence="7 12" key="5">
    <citation type="submission" date="2018-06" db="EMBL/GenBank/DDBJ databases">
        <title>Population genomics shows no distinction between pathogenic Candida krusei and environmental Pichia kudriavzevii: One species, four names.</title>
        <authorList>
            <person name="Douglass A.P."/>
            <person name="Offei B."/>
            <person name="Braun-Galleani S."/>
            <person name="Coughlan A.Y."/>
            <person name="Martos A."/>
            <person name="Ortiz-Merino R.A."/>
            <person name="Byrne K.P."/>
            <person name="Wolfe K.H."/>
        </authorList>
    </citation>
    <scope>NUCLEOTIDE SEQUENCE [LARGE SCALE GENOMIC DNA]</scope>
    <source>
        <strain evidence="7 12">CBS573</strain>
    </source>
</reference>
<evidence type="ECO:0000313" key="10">
    <source>
        <dbReference type="Proteomes" id="UP000029867"/>
    </source>
</evidence>
<dbReference type="eggNOG" id="KOG2517">
    <property type="taxonomic scope" value="Eukaryota"/>
</dbReference>
<dbReference type="EMBL" id="MQVM01000002">
    <property type="protein sequence ID" value="ONH77212.1"/>
    <property type="molecule type" value="Genomic_DNA"/>
</dbReference>
<dbReference type="AlphaFoldDB" id="A0A099P2P6"/>
<dbReference type="InterPro" id="IPR006003">
    <property type="entry name" value="FGGY_RbtK-like"/>
</dbReference>
<dbReference type="Proteomes" id="UP000029867">
    <property type="component" value="Unassembled WGS sequence"/>
</dbReference>
<dbReference type="PANTHER" id="PTHR43435">
    <property type="entry name" value="RIBULOKINASE"/>
    <property type="match status" value="1"/>
</dbReference>
<keyword evidence="12" id="KW-1185">Reference proteome</keyword>
<dbReference type="Pfam" id="PF00370">
    <property type="entry name" value="FGGY_N"/>
    <property type="match status" value="1"/>
</dbReference>
<dbReference type="InterPro" id="IPR043129">
    <property type="entry name" value="ATPase_NBD"/>
</dbReference>
<dbReference type="OrthoDB" id="203824at2759"/>
<reference evidence="8" key="2">
    <citation type="submission" date="2014-08" db="EMBL/GenBank/DDBJ databases">
        <title>Exploiting Issatchenkia orientalis SD108 for Succinic Acid Production.</title>
        <authorList>
            <person name="Xiao H."/>
            <person name="Shao Z."/>
            <person name="Jiang Y."/>
            <person name="Dole S."/>
            <person name="Zhao H."/>
        </authorList>
    </citation>
    <scope>NUCLEOTIDE SEQUENCE [LARGE SCALE GENOMIC DNA]</scope>
    <source>
        <strain evidence="8">SD108</strain>
    </source>
</reference>
<comment type="similarity">
    <text evidence="1">Belongs to the FGGY kinase family.</text>
</comment>
<organism evidence="8 10">
    <name type="scientific">Pichia kudriavzevii</name>
    <name type="common">Yeast</name>
    <name type="synonym">Issatchenkia orientalis</name>
    <dbReference type="NCBI Taxonomy" id="4909"/>
    <lineage>
        <taxon>Eukaryota</taxon>
        <taxon>Fungi</taxon>
        <taxon>Dikarya</taxon>
        <taxon>Ascomycota</taxon>
        <taxon>Saccharomycotina</taxon>
        <taxon>Pichiomycetes</taxon>
        <taxon>Pichiales</taxon>
        <taxon>Pichiaceae</taxon>
        <taxon>Pichia</taxon>
    </lineage>
</organism>
<reference evidence="9" key="4">
    <citation type="submission" date="2017-01" db="EMBL/GenBank/DDBJ databases">
        <authorList>
            <person name="Mah S.A."/>
            <person name="Swanson W.J."/>
            <person name="Moy G.W."/>
            <person name="Vacquier V.D."/>
        </authorList>
    </citation>
    <scope>NUCLEOTIDE SEQUENCE [LARGE SCALE GENOMIC DNA]</scope>
    <source>
        <strain evidence="9">129</strain>
    </source>
</reference>
<dbReference type="HOGENOM" id="CLU_009281_10_1_1"/>
<evidence type="ECO:0000313" key="9">
    <source>
        <dbReference type="EMBL" id="ONH77212.1"/>
    </source>
</evidence>